<dbReference type="KEGG" id="adv:DJ533_00440"/>
<keyword evidence="2" id="KW-1185">Reference proteome</keyword>
<dbReference type="EMBL" id="CP029389">
    <property type="protein sequence ID" value="AWL27191.1"/>
    <property type="molecule type" value="Genomic_DNA"/>
</dbReference>
<name>A0A2S2F882_9GAMM</name>
<dbReference type="Proteomes" id="UP000245977">
    <property type="component" value="Plasmid p1_010030"/>
</dbReference>
<accession>A0A2S2F882</accession>
<dbReference type="AlphaFoldDB" id="A0A2S2F882"/>
<organism evidence="1 2">
    <name type="scientific">Acinetobacter defluvii</name>
    <dbReference type="NCBI Taxonomy" id="1871111"/>
    <lineage>
        <taxon>Bacteria</taxon>
        <taxon>Pseudomonadati</taxon>
        <taxon>Pseudomonadota</taxon>
        <taxon>Gammaproteobacteria</taxon>
        <taxon>Moraxellales</taxon>
        <taxon>Moraxellaceae</taxon>
        <taxon>Acinetobacter</taxon>
    </lineage>
</organism>
<geneLocation type="plasmid" evidence="1 2">
    <name>p1_010030</name>
</geneLocation>
<proteinExistence type="predicted"/>
<keyword evidence="1" id="KW-0614">Plasmid</keyword>
<evidence type="ECO:0000313" key="2">
    <source>
        <dbReference type="Proteomes" id="UP000245977"/>
    </source>
</evidence>
<sequence>MADESQWAVPVEFIARHRAAYYAIKEYEGDIAESLRDDTLPLFESEEYEIHDWAANNMNWSDVQCVAVQVEKPNVDYEDGWCNGEWSIK</sequence>
<dbReference type="STRING" id="1871111.GCA_001704615_00863"/>
<protein>
    <submittedName>
        <fullName evidence="1">Uncharacterized protein</fullName>
    </submittedName>
</protein>
<reference evidence="1" key="1">
    <citation type="submission" date="2019-08" db="EMBL/GenBank/DDBJ databases">
        <title>The complete genome of Acinetobacter defluvii strain WCHAD010030.</title>
        <authorList>
            <person name="Hu Y."/>
            <person name="Qin J."/>
            <person name="Feng Y."/>
            <person name="Zong Z."/>
        </authorList>
    </citation>
    <scope>NUCLEOTIDE SEQUENCE</scope>
    <source>
        <strain evidence="1">WCHA30</strain>
        <plasmid evidence="1">p1_010030</plasmid>
    </source>
</reference>
<evidence type="ECO:0000313" key="1">
    <source>
        <dbReference type="EMBL" id="AWL27191.1"/>
    </source>
</evidence>
<dbReference type="OrthoDB" id="6692015at2"/>
<gene>
    <name evidence="1" type="ORF">DJ533_00440</name>
</gene>